<organism evidence="1 2">
    <name type="scientific">Lachnospira eligens</name>
    <dbReference type="NCBI Taxonomy" id="39485"/>
    <lineage>
        <taxon>Bacteria</taxon>
        <taxon>Bacillati</taxon>
        <taxon>Bacillota</taxon>
        <taxon>Clostridia</taxon>
        <taxon>Lachnospirales</taxon>
        <taxon>Lachnospiraceae</taxon>
        <taxon>Lachnospira</taxon>
    </lineage>
</organism>
<evidence type="ECO:0000313" key="2">
    <source>
        <dbReference type="Proteomes" id="UP000095780"/>
    </source>
</evidence>
<dbReference type="AlphaFoldDB" id="A0A174ZJB5"/>
<reference evidence="1 2" key="1">
    <citation type="submission" date="2015-09" db="EMBL/GenBank/DDBJ databases">
        <authorList>
            <consortium name="Pathogen Informatics"/>
        </authorList>
    </citation>
    <scope>NUCLEOTIDE SEQUENCE [LARGE SCALE GENOMIC DNA]</scope>
    <source>
        <strain evidence="1 2">2789STDY5834878</strain>
    </source>
</reference>
<protein>
    <submittedName>
        <fullName evidence="1">Uncharacterized protein</fullName>
    </submittedName>
</protein>
<accession>A0A174ZJB5</accession>
<proteinExistence type="predicted"/>
<dbReference type="Proteomes" id="UP000095780">
    <property type="component" value="Unassembled WGS sequence"/>
</dbReference>
<dbReference type="EMBL" id="CZBV01000003">
    <property type="protein sequence ID" value="CUQ84071.1"/>
    <property type="molecule type" value="Genomic_DNA"/>
</dbReference>
<name>A0A174ZJB5_9FIRM</name>
<gene>
    <name evidence="1" type="ORF">ERS852492_01334</name>
</gene>
<sequence>MEPLCGHAMRYLLSLFCESAYEGILIADIEVKVRSDECLAKCTAVVWGEDTYF</sequence>
<evidence type="ECO:0000313" key="1">
    <source>
        <dbReference type="EMBL" id="CUQ84071.1"/>
    </source>
</evidence>